<proteinExistence type="inferred from homology"/>
<keyword evidence="8 10" id="KW-0333">Golgi apparatus</keyword>
<keyword evidence="5 10" id="KW-0812">Transmembrane</keyword>
<dbReference type="PANTHER" id="PTHR11214:SF376">
    <property type="entry name" value="HEXOSYLTRANSFERASE"/>
    <property type="match status" value="1"/>
</dbReference>
<feature type="transmembrane region" description="Helical" evidence="10">
    <location>
        <begin position="117"/>
        <end position="139"/>
    </location>
</feature>
<evidence type="ECO:0000313" key="12">
    <source>
        <dbReference type="EMBL" id="KAG0718401.1"/>
    </source>
</evidence>
<comment type="subcellular location">
    <subcellularLocation>
        <location evidence="1 10">Golgi apparatus membrane</location>
        <topology evidence="1 10">Single-pass type II membrane protein</topology>
    </subcellularLocation>
</comment>
<keyword evidence="3 10" id="KW-0328">Glycosyltransferase</keyword>
<dbReference type="InterPro" id="IPR002659">
    <property type="entry name" value="Glyco_trans_31"/>
</dbReference>
<feature type="region of interest" description="Disordered" evidence="11">
    <location>
        <begin position="1"/>
        <end position="46"/>
    </location>
</feature>
<evidence type="ECO:0000256" key="2">
    <source>
        <dbReference type="ARBA" id="ARBA00008661"/>
    </source>
</evidence>
<dbReference type="EMBL" id="JACEEZ010016126">
    <property type="protein sequence ID" value="KAG0718401.1"/>
    <property type="molecule type" value="Genomic_DNA"/>
</dbReference>
<evidence type="ECO:0000256" key="11">
    <source>
        <dbReference type="SAM" id="MobiDB-lite"/>
    </source>
</evidence>
<dbReference type="Gene3D" id="3.90.550.50">
    <property type="match status" value="1"/>
</dbReference>
<comment type="similarity">
    <text evidence="2 10">Belongs to the glycosyltransferase 31 family.</text>
</comment>
<evidence type="ECO:0000256" key="5">
    <source>
        <dbReference type="ARBA" id="ARBA00022692"/>
    </source>
</evidence>
<evidence type="ECO:0000256" key="8">
    <source>
        <dbReference type="ARBA" id="ARBA00023034"/>
    </source>
</evidence>
<dbReference type="EC" id="2.4.1.-" evidence="10"/>
<organism evidence="12 13">
    <name type="scientific">Chionoecetes opilio</name>
    <name type="common">Atlantic snow crab</name>
    <name type="synonym">Cancer opilio</name>
    <dbReference type="NCBI Taxonomy" id="41210"/>
    <lineage>
        <taxon>Eukaryota</taxon>
        <taxon>Metazoa</taxon>
        <taxon>Ecdysozoa</taxon>
        <taxon>Arthropoda</taxon>
        <taxon>Crustacea</taxon>
        <taxon>Multicrustacea</taxon>
        <taxon>Malacostraca</taxon>
        <taxon>Eumalacostraca</taxon>
        <taxon>Eucarida</taxon>
        <taxon>Decapoda</taxon>
        <taxon>Pleocyemata</taxon>
        <taxon>Brachyura</taxon>
        <taxon>Eubrachyura</taxon>
        <taxon>Majoidea</taxon>
        <taxon>Majidae</taxon>
        <taxon>Chionoecetes</taxon>
    </lineage>
</organism>
<evidence type="ECO:0000313" key="13">
    <source>
        <dbReference type="Proteomes" id="UP000770661"/>
    </source>
</evidence>
<evidence type="ECO:0000256" key="7">
    <source>
        <dbReference type="ARBA" id="ARBA00022989"/>
    </source>
</evidence>
<reference evidence="12" key="1">
    <citation type="submission" date="2020-07" db="EMBL/GenBank/DDBJ databases">
        <title>The High-quality genome of the commercially important snow crab, Chionoecetes opilio.</title>
        <authorList>
            <person name="Jeong J.-H."/>
            <person name="Ryu S."/>
        </authorList>
    </citation>
    <scope>NUCLEOTIDE SEQUENCE</scope>
    <source>
        <strain evidence="12">MADBK_172401_WGS</strain>
        <tissue evidence="12">Digestive gland</tissue>
    </source>
</reference>
<keyword evidence="7 10" id="KW-1133">Transmembrane helix</keyword>
<dbReference type="GO" id="GO:0006493">
    <property type="term" value="P:protein O-linked glycosylation"/>
    <property type="evidence" value="ECO:0007669"/>
    <property type="project" value="TreeGrafter"/>
</dbReference>
<dbReference type="GO" id="GO:0000139">
    <property type="term" value="C:Golgi membrane"/>
    <property type="evidence" value="ECO:0007669"/>
    <property type="project" value="UniProtKB-SubCell"/>
</dbReference>
<keyword evidence="9 10" id="KW-0472">Membrane</keyword>
<feature type="region of interest" description="Disordered" evidence="11">
    <location>
        <begin position="80"/>
        <end position="101"/>
    </location>
</feature>
<keyword evidence="4" id="KW-0808">Transferase</keyword>
<evidence type="ECO:0000256" key="1">
    <source>
        <dbReference type="ARBA" id="ARBA00004323"/>
    </source>
</evidence>
<feature type="compositionally biased region" description="Basic and acidic residues" evidence="11">
    <location>
        <begin position="37"/>
        <end position="46"/>
    </location>
</feature>
<dbReference type="Proteomes" id="UP000770661">
    <property type="component" value="Unassembled WGS sequence"/>
</dbReference>
<feature type="compositionally biased region" description="Basic and acidic residues" evidence="11">
    <location>
        <begin position="1"/>
        <end position="13"/>
    </location>
</feature>
<sequence>MLQEGEAKEEGGGRRRVTRAGSRSAGRGQECASPGQREADDGVKGRVETQSSVIGGHFGHRYPLTAAVLILPLQSELVEATRGSRGSSRSTSPSPEEGGKSGEVRCVWLCLLRVSQVALLLLLLGAAANFIAASLTSVLTATPLLRPRPLLPPVSEDSLPRTASSALLDLRDFQLVHEAQGACAPARLFFLFLVHSRPDHFRQRQAIRGTWGGVRDFGDGWAVRTVFLLGRGSGGGGGGGEGAAPDTGGWHVEARVEREAARHRDLVVGSFVDHYHNLTYKHVMALRWAARRCPHAAFLVKADDDAFIDVPALRALLSRTFSVPPPRTTLACNVLPAGMTPQRTGKWAVSHEDYPWPEYPSYCAGLAYVVTPALADMLARVAQADVAPRVWVDDLWVTGLLAEVLRLRPHYLNLRYSYDHDTLATWAARARPHAPPPYTFVHLDPSRHNWRFTLDTLWQHALAAQRATLAPPVTPAVPSEHT</sequence>
<dbReference type="GO" id="GO:0016758">
    <property type="term" value="F:hexosyltransferase activity"/>
    <property type="evidence" value="ECO:0007669"/>
    <property type="project" value="InterPro"/>
</dbReference>
<dbReference type="PANTHER" id="PTHR11214">
    <property type="entry name" value="BETA-1,3-N-ACETYLGLUCOSAMINYLTRANSFERASE"/>
    <property type="match status" value="1"/>
</dbReference>
<dbReference type="AlphaFoldDB" id="A0A8J4Y709"/>
<evidence type="ECO:0000256" key="4">
    <source>
        <dbReference type="ARBA" id="ARBA00022679"/>
    </source>
</evidence>
<comment type="caution">
    <text evidence="12">The sequence shown here is derived from an EMBL/GenBank/DDBJ whole genome shotgun (WGS) entry which is preliminary data.</text>
</comment>
<dbReference type="OrthoDB" id="115198at2759"/>
<evidence type="ECO:0000256" key="3">
    <source>
        <dbReference type="ARBA" id="ARBA00022676"/>
    </source>
</evidence>
<evidence type="ECO:0000256" key="6">
    <source>
        <dbReference type="ARBA" id="ARBA00022968"/>
    </source>
</evidence>
<keyword evidence="13" id="KW-1185">Reference proteome</keyword>
<feature type="compositionally biased region" description="Low complexity" evidence="11">
    <location>
        <begin position="81"/>
        <end position="96"/>
    </location>
</feature>
<name>A0A8J4Y709_CHIOP</name>
<evidence type="ECO:0000256" key="9">
    <source>
        <dbReference type="ARBA" id="ARBA00023136"/>
    </source>
</evidence>
<gene>
    <name evidence="12" type="primary">B3GALT5_3</name>
    <name evidence="12" type="ORF">GWK47_007721</name>
</gene>
<dbReference type="Pfam" id="PF01762">
    <property type="entry name" value="Galactosyl_T"/>
    <property type="match status" value="1"/>
</dbReference>
<accession>A0A8J4Y709</accession>
<evidence type="ECO:0000256" key="10">
    <source>
        <dbReference type="RuleBase" id="RU363063"/>
    </source>
</evidence>
<keyword evidence="6 10" id="KW-0735">Signal-anchor</keyword>
<protein>
    <recommendedName>
        <fullName evidence="10">Hexosyltransferase</fullName>
        <ecNumber evidence="10">2.4.1.-</ecNumber>
    </recommendedName>
</protein>